<evidence type="ECO:0000313" key="7">
    <source>
        <dbReference type="Proteomes" id="UP001239445"/>
    </source>
</evidence>
<dbReference type="PANTHER" id="PTHR21399:SF0">
    <property type="entry name" value="METHYLOSOME SUBUNIT PICLN"/>
    <property type="match status" value="1"/>
</dbReference>
<gene>
    <name evidence="6" type="ORF">QBC47DRAFT_367054</name>
</gene>
<dbReference type="GO" id="GO:0045292">
    <property type="term" value="P:mRNA cis splicing, via spliceosome"/>
    <property type="evidence" value="ECO:0007669"/>
    <property type="project" value="TreeGrafter"/>
</dbReference>
<sequence length="302" mass="32171">MIPSTIRSSPSLADYTPLSEYQEQTPASFVSAKPILYYHGKAKAWIPSAQRGSLPIFPADLSSRPSAPENSTLDDQAEETVEQAVDLFVNSETLTLYSPAAEIGVSIPYPLVSIHAVKTLGSGEQTYPSVYLQLNLSDGGPGDDEFDTVELTLIPAAESTSQEPTAGASPAKSEAAKLFEAISECSDLNPDPAGEDDEEDEDDRIRFEGDLEAVEGYSAVYTGASDGGLPPPLPGSSGWITAENVHEFFDADGNWIGGDEEEEGASGELGEGAGTVRRREEEEGVNGHEGREEGDSKRPRVE</sequence>
<dbReference type="GO" id="GO:0000387">
    <property type="term" value="P:spliceosomal snRNP assembly"/>
    <property type="evidence" value="ECO:0007669"/>
    <property type="project" value="TreeGrafter"/>
</dbReference>
<name>A0AAJ0BLE6_9PEZI</name>
<dbReference type="Gene3D" id="2.30.29.30">
    <property type="entry name" value="Pleckstrin-homology domain (PH domain)/Phosphotyrosine-binding domain (PTB)"/>
    <property type="match status" value="1"/>
</dbReference>
<comment type="caution">
    <text evidence="6">The sequence shown here is derived from an EMBL/GenBank/DDBJ whole genome shotgun (WGS) entry which is preliminary data.</text>
</comment>
<evidence type="ECO:0000313" key="6">
    <source>
        <dbReference type="EMBL" id="KAK1760415.1"/>
    </source>
</evidence>
<evidence type="ECO:0000256" key="5">
    <source>
        <dbReference type="SAM" id="MobiDB-lite"/>
    </source>
</evidence>
<evidence type="ECO:0000256" key="1">
    <source>
        <dbReference type="ARBA" id="ARBA00004123"/>
    </source>
</evidence>
<dbReference type="PANTHER" id="PTHR21399">
    <property type="entry name" value="CHLORIDE CONDUCTANCE REGULATORY PROTEIN ICLN"/>
    <property type="match status" value="1"/>
</dbReference>
<dbReference type="GO" id="GO:0005829">
    <property type="term" value="C:cytosol"/>
    <property type="evidence" value="ECO:0007669"/>
    <property type="project" value="TreeGrafter"/>
</dbReference>
<keyword evidence="3" id="KW-0963">Cytoplasm</keyword>
<comment type="subcellular location">
    <subcellularLocation>
        <location evidence="2">Cytoplasm</location>
    </subcellularLocation>
    <subcellularLocation>
        <location evidence="1">Nucleus</location>
    </subcellularLocation>
</comment>
<evidence type="ECO:0000256" key="3">
    <source>
        <dbReference type="ARBA" id="ARBA00022490"/>
    </source>
</evidence>
<proteinExistence type="predicted"/>
<accession>A0AAJ0BLE6</accession>
<keyword evidence="4" id="KW-0539">Nucleus</keyword>
<dbReference type="Pfam" id="PF03517">
    <property type="entry name" value="Voldacs"/>
    <property type="match status" value="1"/>
</dbReference>
<organism evidence="6 7">
    <name type="scientific">Echria macrotheca</name>
    <dbReference type="NCBI Taxonomy" id="438768"/>
    <lineage>
        <taxon>Eukaryota</taxon>
        <taxon>Fungi</taxon>
        <taxon>Dikarya</taxon>
        <taxon>Ascomycota</taxon>
        <taxon>Pezizomycotina</taxon>
        <taxon>Sordariomycetes</taxon>
        <taxon>Sordariomycetidae</taxon>
        <taxon>Sordariales</taxon>
        <taxon>Schizotheciaceae</taxon>
        <taxon>Echria</taxon>
    </lineage>
</organism>
<dbReference type="GO" id="GO:0005681">
    <property type="term" value="C:spliceosomal complex"/>
    <property type="evidence" value="ECO:0007669"/>
    <property type="project" value="TreeGrafter"/>
</dbReference>
<evidence type="ECO:0000256" key="4">
    <source>
        <dbReference type="ARBA" id="ARBA00023242"/>
    </source>
</evidence>
<dbReference type="GO" id="GO:0034715">
    <property type="term" value="C:pICln-Sm protein complex"/>
    <property type="evidence" value="ECO:0007669"/>
    <property type="project" value="TreeGrafter"/>
</dbReference>
<dbReference type="InterPro" id="IPR011993">
    <property type="entry name" value="PH-like_dom_sf"/>
</dbReference>
<reference evidence="6" key="1">
    <citation type="submission" date="2023-06" db="EMBL/GenBank/DDBJ databases">
        <title>Genome-scale phylogeny and comparative genomics of the fungal order Sordariales.</title>
        <authorList>
            <consortium name="Lawrence Berkeley National Laboratory"/>
            <person name="Hensen N."/>
            <person name="Bonometti L."/>
            <person name="Westerberg I."/>
            <person name="Brannstrom I.O."/>
            <person name="Guillou S."/>
            <person name="Cros-Aarteil S."/>
            <person name="Calhoun S."/>
            <person name="Haridas S."/>
            <person name="Kuo A."/>
            <person name="Mondo S."/>
            <person name="Pangilinan J."/>
            <person name="Riley R."/>
            <person name="Labutti K."/>
            <person name="Andreopoulos B."/>
            <person name="Lipzen A."/>
            <person name="Chen C."/>
            <person name="Yanf M."/>
            <person name="Daum C."/>
            <person name="Ng V."/>
            <person name="Clum A."/>
            <person name="Steindorff A."/>
            <person name="Ohm R."/>
            <person name="Martin F."/>
            <person name="Silar P."/>
            <person name="Natvig D."/>
            <person name="Lalanne C."/>
            <person name="Gautier V."/>
            <person name="Ament-Velasquez S.L."/>
            <person name="Kruys A."/>
            <person name="Hutchinson M.I."/>
            <person name="Powell A.J."/>
            <person name="Barry K."/>
            <person name="Miller A.N."/>
            <person name="Grigoriev I.V."/>
            <person name="Debuchy R."/>
            <person name="Gladieux P."/>
            <person name="Thoren M.H."/>
            <person name="Johannesson H."/>
        </authorList>
    </citation>
    <scope>NUCLEOTIDE SEQUENCE</scope>
    <source>
        <strain evidence="6">PSN4</strain>
    </source>
</reference>
<feature type="compositionally biased region" description="Basic and acidic residues" evidence="5">
    <location>
        <begin position="277"/>
        <end position="302"/>
    </location>
</feature>
<keyword evidence="7" id="KW-1185">Reference proteome</keyword>
<dbReference type="InterPro" id="IPR039924">
    <property type="entry name" value="ICln/Lot5/Saf5"/>
</dbReference>
<evidence type="ECO:0000256" key="2">
    <source>
        <dbReference type="ARBA" id="ARBA00004496"/>
    </source>
</evidence>
<dbReference type="AlphaFoldDB" id="A0AAJ0BLE6"/>
<dbReference type="EMBL" id="MU839827">
    <property type="protein sequence ID" value="KAK1760415.1"/>
    <property type="molecule type" value="Genomic_DNA"/>
</dbReference>
<dbReference type="Proteomes" id="UP001239445">
    <property type="component" value="Unassembled WGS sequence"/>
</dbReference>
<protein>
    <submittedName>
        <fullName evidence="6">Regulator of volume decrease after cellular swelling-domain-containing protein</fullName>
    </submittedName>
</protein>
<feature type="region of interest" description="Disordered" evidence="5">
    <location>
        <begin position="251"/>
        <end position="302"/>
    </location>
</feature>